<dbReference type="PANTHER" id="PTHR11113">
    <property type="entry name" value="N-ACETYLGLUCOSAMINE-6-PHOSPHATE DEACETYLASE"/>
    <property type="match status" value="1"/>
</dbReference>
<dbReference type="InterPro" id="IPR026912">
    <property type="entry name" value="Adenine_deam_C"/>
</dbReference>
<organism evidence="11 12">
    <name type="scientific">Desulfofundulus kuznetsovii (strain DSM 6115 / VKM B-1805 / 17)</name>
    <name type="common">Desulfotomaculum kuznetsovii</name>
    <dbReference type="NCBI Taxonomy" id="760568"/>
    <lineage>
        <taxon>Bacteria</taxon>
        <taxon>Bacillati</taxon>
        <taxon>Bacillota</taxon>
        <taxon>Clostridia</taxon>
        <taxon>Eubacteriales</taxon>
        <taxon>Peptococcaceae</taxon>
        <taxon>Desulfofundulus</taxon>
    </lineage>
</organism>
<dbReference type="CDD" id="cd01295">
    <property type="entry name" value="AdeC"/>
    <property type="match status" value="1"/>
</dbReference>
<dbReference type="InterPro" id="IPR032466">
    <property type="entry name" value="Metal_Hydrolase"/>
</dbReference>
<dbReference type="Proteomes" id="UP000009229">
    <property type="component" value="Chromosome"/>
</dbReference>
<dbReference type="EC" id="3.5.4.2" evidence="3 8"/>
<evidence type="ECO:0000256" key="4">
    <source>
        <dbReference type="ARBA" id="ARBA00022801"/>
    </source>
</evidence>
<evidence type="ECO:0000256" key="5">
    <source>
        <dbReference type="ARBA" id="ARBA00023211"/>
    </source>
</evidence>
<dbReference type="GO" id="GO:0000034">
    <property type="term" value="F:adenine deaminase activity"/>
    <property type="evidence" value="ECO:0007669"/>
    <property type="project" value="UniProtKB-UniRule"/>
</dbReference>
<dbReference type="PANTHER" id="PTHR11113:SF2">
    <property type="entry name" value="ADENINE DEAMINASE"/>
    <property type="match status" value="1"/>
</dbReference>
<evidence type="ECO:0000313" key="12">
    <source>
        <dbReference type="Proteomes" id="UP000009229"/>
    </source>
</evidence>
<dbReference type="NCBIfam" id="TIGR01178">
    <property type="entry name" value="ade"/>
    <property type="match status" value="1"/>
</dbReference>
<dbReference type="GO" id="GO:0006146">
    <property type="term" value="P:adenine catabolic process"/>
    <property type="evidence" value="ECO:0007669"/>
    <property type="project" value="InterPro"/>
</dbReference>
<dbReference type="Gene3D" id="3.20.20.140">
    <property type="entry name" value="Metal-dependent hydrolases"/>
    <property type="match status" value="1"/>
</dbReference>
<feature type="domain" description="Adenine deaminase C-terminal" evidence="10">
    <location>
        <begin position="431"/>
        <end position="595"/>
    </location>
</feature>
<dbReference type="HAMAP" id="MF_01518">
    <property type="entry name" value="Adenine_deamin"/>
    <property type="match status" value="1"/>
</dbReference>
<dbReference type="FunFam" id="3.20.20.140:FF:000016">
    <property type="entry name" value="Adenine deaminase"/>
    <property type="match status" value="1"/>
</dbReference>
<keyword evidence="4 8" id="KW-0378">Hydrolase</keyword>
<feature type="domain" description="Amidohydrolase-related" evidence="9">
    <location>
        <begin position="85"/>
        <end position="372"/>
    </location>
</feature>
<dbReference type="InterPro" id="IPR011059">
    <property type="entry name" value="Metal-dep_hydrolase_composite"/>
</dbReference>
<sequence>MRGEKMAYQPNRRPLWEVTADLALAAQGKIPADVVIKNGRVVNVHTAEVQPSLDVAIKHGRVVLVGRADHTIDKDTLVIDAGGCYLVPGFLDGHIHVESSMVTVTQFARAVIPCGTTTIFMDPHEIANVLGMEGIRLMMEEGERLPLKVFTTMPSCVPAAPGFEDAGASIGPAEVREAMTWPGIIGLGEMMNFPGVLAGDPLVHGEIQATLKANKVVTGHYSIPETEVGLAAYIAAGIASCHESTRMEDALARMRLGMYAKMREGSAWQDVKATIKSITETRVDSRYAILVSDDTHPETLLTLGHLNHVVRRAIQEGVDPVRAIQMATINPAQCFGVTRDLGSIAPGRCADILFIPDLADMKVERVMVDGMMVAEKGRMLFDLAPFDYPEKARNSVHLRRSLAAGDFTIAAHHGKKALVRVMEVIEARVGTLHRQVEVPVENGEIKSSVELDVAKVACIERHGGPGNMGLGLVRGFHLKGGAVASTVAHDSHNLLVVGMDDADMALAANTLAECGGGMAAVLNGRVLALLPLPIAGLMSDRPVEEVREMVAALEGAWRELGCPLVSPFMTMALLSLPVIPELRVTNRGLVDTVNFRFVDLVIEETV</sequence>
<evidence type="ECO:0000313" key="11">
    <source>
        <dbReference type="EMBL" id="AEG14092.1"/>
    </source>
</evidence>
<comment type="cofactor">
    <cofactor evidence="1 8">
        <name>Mn(2+)</name>
        <dbReference type="ChEBI" id="CHEBI:29035"/>
    </cofactor>
</comment>
<evidence type="ECO:0000256" key="7">
    <source>
        <dbReference type="ARBA" id="ARBA00069718"/>
    </source>
</evidence>
<dbReference type="Gene3D" id="2.30.40.10">
    <property type="entry name" value="Urease, subunit C, domain 1"/>
    <property type="match status" value="1"/>
</dbReference>
<dbReference type="InterPro" id="IPR006680">
    <property type="entry name" value="Amidohydro-rel"/>
</dbReference>
<dbReference type="SUPFAM" id="SSF51556">
    <property type="entry name" value="Metallo-dependent hydrolases"/>
    <property type="match status" value="1"/>
</dbReference>
<gene>
    <name evidence="8" type="primary">ade</name>
    <name evidence="11" type="ordered locus">Desku_0470</name>
</gene>
<comment type="similarity">
    <text evidence="2 8">Belongs to the metallo-dependent hydrolases superfamily. Adenine deaminase family.</text>
</comment>
<keyword evidence="5 8" id="KW-0464">Manganese</keyword>
<name>A0AAU8PE97_DESK7</name>
<evidence type="ECO:0000256" key="8">
    <source>
        <dbReference type="HAMAP-Rule" id="MF_01518"/>
    </source>
</evidence>
<evidence type="ECO:0000259" key="10">
    <source>
        <dbReference type="Pfam" id="PF13382"/>
    </source>
</evidence>
<dbReference type="EMBL" id="CP002770">
    <property type="protein sequence ID" value="AEG14092.1"/>
    <property type="molecule type" value="Genomic_DNA"/>
</dbReference>
<evidence type="ECO:0000256" key="2">
    <source>
        <dbReference type="ARBA" id="ARBA00006773"/>
    </source>
</evidence>
<accession>A0AAU8PE97</accession>
<evidence type="ECO:0000259" key="9">
    <source>
        <dbReference type="Pfam" id="PF01979"/>
    </source>
</evidence>
<dbReference type="SUPFAM" id="SSF51338">
    <property type="entry name" value="Composite domain of metallo-dependent hydrolases"/>
    <property type="match status" value="1"/>
</dbReference>
<dbReference type="InterPro" id="IPR006679">
    <property type="entry name" value="Adenine_deam"/>
</dbReference>
<dbReference type="Pfam" id="PF01979">
    <property type="entry name" value="Amidohydro_1"/>
    <property type="match status" value="1"/>
</dbReference>
<dbReference type="KEGG" id="dku:Desku_0470"/>
<protein>
    <recommendedName>
        <fullName evidence="7 8">Adenine deaminase</fullName>
        <shortName evidence="8">Adenase</shortName>
        <shortName evidence="8">Adenine aminase</shortName>
        <ecNumber evidence="3 8">3.5.4.2</ecNumber>
    </recommendedName>
</protein>
<comment type="catalytic activity">
    <reaction evidence="6 8">
        <text>adenine + H2O + H(+) = hypoxanthine + NH4(+)</text>
        <dbReference type="Rhea" id="RHEA:23688"/>
        <dbReference type="ChEBI" id="CHEBI:15377"/>
        <dbReference type="ChEBI" id="CHEBI:15378"/>
        <dbReference type="ChEBI" id="CHEBI:16708"/>
        <dbReference type="ChEBI" id="CHEBI:17368"/>
        <dbReference type="ChEBI" id="CHEBI:28938"/>
        <dbReference type="EC" id="3.5.4.2"/>
    </reaction>
</comment>
<proteinExistence type="inferred from homology"/>
<keyword evidence="12" id="KW-1185">Reference proteome</keyword>
<reference evidence="12" key="1">
    <citation type="submission" date="2011-05" db="EMBL/GenBank/DDBJ databases">
        <title>Complete sequence of Desulfotomaculum kuznetsovii DSM 6115.</title>
        <authorList>
            <person name="Lucas S."/>
            <person name="Han J."/>
            <person name="Lapidus A."/>
            <person name="Cheng J.-F."/>
            <person name="Goodwin L."/>
            <person name="Pitluck S."/>
            <person name="Peters L."/>
            <person name="Mikhailova N."/>
            <person name="Lu M."/>
            <person name="Saunders E."/>
            <person name="Han C."/>
            <person name="Tapia R."/>
            <person name="Land M."/>
            <person name="Hauser L."/>
            <person name="Kyrpides N."/>
            <person name="Ivanova N."/>
            <person name="Pagani I."/>
            <person name="Nazina T."/>
            <person name="Ivanova A."/>
            <person name="Parshina S."/>
            <person name="Kuever J."/>
            <person name="Muyzer G."/>
            <person name="Plugge C."/>
            <person name="Stams A."/>
            <person name="Woyke T."/>
        </authorList>
    </citation>
    <scope>NUCLEOTIDE SEQUENCE [LARGE SCALE GENOMIC DNA]</scope>
    <source>
        <strain evidence="12">DSM 6115 / VKM B-1805 / 17</strain>
    </source>
</reference>
<dbReference type="Pfam" id="PF13382">
    <property type="entry name" value="Adenine_deam_C"/>
    <property type="match status" value="1"/>
</dbReference>
<evidence type="ECO:0000256" key="3">
    <source>
        <dbReference type="ARBA" id="ARBA00012782"/>
    </source>
</evidence>
<evidence type="ECO:0000256" key="1">
    <source>
        <dbReference type="ARBA" id="ARBA00001936"/>
    </source>
</evidence>
<evidence type="ECO:0000256" key="6">
    <source>
        <dbReference type="ARBA" id="ARBA00047720"/>
    </source>
</evidence>
<dbReference type="AlphaFoldDB" id="A0AAU8PE97"/>